<accession>A0A8J6NWW4</accession>
<dbReference type="EMBL" id="JACNIG010000406">
    <property type="protein sequence ID" value="MBC8434263.1"/>
    <property type="molecule type" value="Genomic_DNA"/>
</dbReference>
<dbReference type="Gene3D" id="3.30.920.30">
    <property type="entry name" value="Hypothetical protein"/>
    <property type="match status" value="1"/>
</dbReference>
<organism evidence="8 9">
    <name type="scientific">Candidatus Desulfatibia vada</name>
    <dbReference type="NCBI Taxonomy" id="2841696"/>
    <lineage>
        <taxon>Bacteria</taxon>
        <taxon>Pseudomonadati</taxon>
        <taxon>Thermodesulfobacteriota</taxon>
        <taxon>Desulfobacteria</taxon>
        <taxon>Desulfobacterales</taxon>
        <taxon>Desulfobacterales incertae sedis</taxon>
        <taxon>Candidatus Desulfatibia</taxon>
    </lineage>
</organism>
<reference evidence="8 9" key="1">
    <citation type="submission" date="2020-08" db="EMBL/GenBank/DDBJ databases">
        <title>Bridging the membrane lipid divide: bacteria of the FCB group superphylum have the potential to synthesize archaeal ether lipids.</title>
        <authorList>
            <person name="Villanueva L."/>
            <person name="Von Meijenfeldt F.A.B."/>
            <person name="Westbye A.B."/>
            <person name="Yadav S."/>
            <person name="Hopmans E.C."/>
            <person name="Dutilh B.E."/>
            <person name="Sinninghe Damste J.S."/>
        </authorList>
    </citation>
    <scope>NUCLEOTIDE SEQUENCE [LARGE SCALE GENOMIC DNA]</scope>
    <source>
        <strain evidence="8">NIOZ-UU17</strain>
    </source>
</reference>
<dbReference type="GO" id="GO:0016787">
    <property type="term" value="F:hydrolase activity"/>
    <property type="evidence" value="ECO:0007669"/>
    <property type="project" value="UniProtKB-KW"/>
</dbReference>
<comment type="similarity">
    <text evidence="1">Belongs to the HicA mRNA interferase family.</text>
</comment>
<keyword evidence="6" id="KW-0694">RNA-binding</keyword>
<keyword evidence="7" id="KW-0346">Stress response</keyword>
<protein>
    <submittedName>
        <fullName evidence="8">Type II toxin-antitoxin system HicA family toxin</fullName>
    </submittedName>
</protein>
<dbReference type="SUPFAM" id="SSF54786">
    <property type="entry name" value="YcfA/nrd intein domain"/>
    <property type="match status" value="1"/>
</dbReference>
<dbReference type="GO" id="GO:0003729">
    <property type="term" value="F:mRNA binding"/>
    <property type="evidence" value="ECO:0007669"/>
    <property type="project" value="InterPro"/>
</dbReference>
<dbReference type="Pfam" id="PF07927">
    <property type="entry name" value="HicA_toxin"/>
    <property type="match status" value="1"/>
</dbReference>
<dbReference type="InterPro" id="IPR012933">
    <property type="entry name" value="HicA_mRNA_interferase"/>
</dbReference>
<name>A0A8J6NWW4_9BACT</name>
<evidence type="ECO:0000256" key="3">
    <source>
        <dbReference type="ARBA" id="ARBA00022722"/>
    </source>
</evidence>
<keyword evidence="2" id="KW-1277">Toxin-antitoxin system</keyword>
<evidence type="ECO:0000256" key="2">
    <source>
        <dbReference type="ARBA" id="ARBA00022649"/>
    </source>
</evidence>
<sequence>MTRFPILSAKEVIRVLKSIGFEDAPKRGKGSHIAMVKRKPGKVRLVIIPNKKTIPRGTMRSILDQAGLTREEFLTLLN</sequence>
<evidence type="ECO:0000256" key="6">
    <source>
        <dbReference type="ARBA" id="ARBA00022884"/>
    </source>
</evidence>
<proteinExistence type="inferred from homology"/>
<evidence type="ECO:0000256" key="5">
    <source>
        <dbReference type="ARBA" id="ARBA00022801"/>
    </source>
</evidence>
<comment type="caution">
    <text evidence="8">The sequence shown here is derived from an EMBL/GenBank/DDBJ whole genome shotgun (WGS) entry which is preliminary data.</text>
</comment>
<evidence type="ECO:0000256" key="7">
    <source>
        <dbReference type="ARBA" id="ARBA00023016"/>
    </source>
</evidence>
<keyword evidence="5" id="KW-0378">Hydrolase</keyword>
<evidence type="ECO:0000313" key="8">
    <source>
        <dbReference type="EMBL" id="MBC8434263.1"/>
    </source>
</evidence>
<keyword evidence="4" id="KW-0255">Endonuclease</keyword>
<evidence type="ECO:0000256" key="1">
    <source>
        <dbReference type="ARBA" id="ARBA00006620"/>
    </source>
</evidence>
<evidence type="ECO:0000313" key="9">
    <source>
        <dbReference type="Proteomes" id="UP000605201"/>
    </source>
</evidence>
<dbReference type="GO" id="GO:0004519">
    <property type="term" value="F:endonuclease activity"/>
    <property type="evidence" value="ECO:0007669"/>
    <property type="project" value="UniProtKB-KW"/>
</dbReference>
<dbReference type="AlphaFoldDB" id="A0A8J6NWW4"/>
<keyword evidence="3" id="KW-0540">Nuclease</keyword>
<dbReference type="Proteomes" id="UP000605201">
    <property type="component" value="Unassembled WGS sequence"/>
</dbReference>
<evidence type="ECO:0000256" key="4">
    <source>
        <dbReference type="ARBA" id="ARBA00022759"/>
    </source>
</evidence>
<dbReference type="InterPro" id="IPR038570">
    <property type="entry name" value="HicA_sf"/>
</dbReference>
<gene>
    <name evidence="8" type="ORF">H8D96_20330</name>
</gene>